<accession>A0A1M5Z816</accession>
<keyword evidence="7" id="KW-1185">Reference proteome</keyword>
<dbReference type="PROSITE" id="PS50977">
    <property type="entry name" value="HTH_TETR_2"/>
    <property type="match status" value="1"/>
</dbReference>
<dbReference type="PANTHER" id="PTHR30055">
    <property type="entry name" value="HTH-TYPE TRANSCRIPTIONAL REGULATOR RUTR"/>
    <property type="match status" value="1"/>
</dbReference>
<dbReference type="Proteomes" id="UP000184226">
    <property type="component" value="Unassembled WGS sequence"/>
</dbReference>
<keyword evidence="3" id="KW-0804">Transcription</keyword>
<dbReference type="Gene3D" id="1.10.357.10">
    <property type="entry name" value="Tetracycline Repressor, domain 2"/>
    <property type="match status" value="1"/>
</dbReference>
<dbReference type="GO" id="GO:0003700">
    <property type="term" value="F:DNA-binding transcription factor activity"/>
    <property type="evidence" value="ECO:0007669"/>
    <property type="project" value="TreeGrafter"/>
</dbReference>
<dbReference type="Pfam" id="PF02909">
    <property type="entry name" value="TetR_C_1"/>
    <property type="match status" value="1"/>
</dbReference>
<evidence type="ECO:0000256" key="1">
    <source>
        <dbReference type="ARBA" id="ARBA00023015"/>
    </source>
</evidence>
<evidence type="ECO:0000256" key="4">
    <source>
        <dbReference type="PROSITE-ProRule" id="PRU00335"/>
    </source>
</evidence>
<dbReference type="STRING" id="658167.SAMN04488135_1132"/>
<evidence type="ECO:0000313" key="6">
    <source>
        <dbReference type="EMBL" id="SHI20389.1"/>
    </source>
</evidence>
<proteinExistence type="predicted"/>
<dbReference type="InterPro" id="IPR004111">
    <property type="entry name" value="Repressor_TetR_C"/>
</dbReference>
<dbReference type="PANTHER" id="PTHR30055:SF151">
    <property type="entry name" value="TRANSCRIPTIONAL REGULATORY PROTEIN"/>
    <property type="match status" value="1"/>
</dbReference>
<sequence>MEHCSLYDAVMVKKTTSHQVESRDSWAAKVAALGGERAAPRRRKPPITVERIVQTALALVAAEGFDALTMRRVAGVLETGPASLYAHVRDKAELDDLLIGELCARVILPAPAPAVWTAQFKGVCGQLRDLYLEYPGISLAAFAAVPRNLDTLRINEGLLAILLAGGVAAQPAAWAIDAAILYVGAYSLERSLRQRPGMEADGRPFDRTEIAERLRMLPLSHFPNTVAHVQEIVSGDGHDRFDFTLDLLLGGLAPASAQHGHARERRALDPDRSSS</sequence>
<dbReference type="InterPro" id="IPR050109">
    <property type="entry name" value="HTH-type_TetR-like_transc_reg"/>
</dbReference>
<reference evidence="6 7" key="1">
    <citation type="submission" date="2016-11" db="EMBL/GenBank/DDBJ databases">
        <authorList>
            <person name="Jaros S."/>
            <person name="Januszkiewicz K."/>
            <person name="Wedrychowicz H."/>
        </authorList>
    </citation>
    <scope>NUCLEOTIDE SEQUENCE [LARGE SCALE GENOMIC DNA]</scope>
    <source>
        <strain evidence="6 7">CGMCC 1.10190</strain>
    </source>
</reference>
<evidence type="ECO:0000256" key="2">
    <source>
        <dbReference type="ARBA" id="ARBA00023125"/>
    </source>
</evidence>
<keyword evidence="2 4" id="KW-0238">DNA-binding</keyword>
<dbReference type="SUPFAM" id="SSF48498">
    <property type="entry name" value="Tetracyclin repressor-like, C-terminal domain"/>
    <property type="match status" value="1"/>
</dbReference>
<protein>
    <submittedName>
        <fullName evidence="6">Transcriptional regulator, TetR family</fullName>
    </submittedName>
</protein>
<organism evidence="6 7">
    <name type="scientific">Pollutimonas bauzanensis</name>
    <dbReference type="NCBI Taxonomy" id="658167"/>
    <lineage>
        <taxon>Bacteria</taxon>
        <taxon>Pseudomonadati</taxon>
        <taxon>Pseudomonadota</taxon>
        <taxon>Betaproteobacteria</taxon>
        <taxon>Burkholderiales</taxon>
        <taxon>Alcaligenaceae</taxon>
        <taxon>Pollutimonas</taxon>
    </lineage>
</organism>
<evidence type="ECO:0000313" key="7">
    <source>
        <dbReference type="Proteomes" id="UP000184226"/>
    </source>
</evidence>
<dbReference type="Pfam" id="PF00440">
    <property type="entry name" value="TetR_N"/>
    <property type="match status" value="1"/>
</dbReference>
<feature type="domain" description="HTH tetR-type" evidence="5">
    <location>
        <begin position="46"/>
        <end position="106"/>
    </location>
</feature>
<dbReference type="EMBL" id="FQXE01000013">
    <property type="protein sequence ID" value="SHI20389.1"/>
    <property type="molecule type" value="Genomic_DNA"/>
</dbReference>
<dbReference type="GO" id="GO:0045892">
    <property type="term" value="P:negative regulation of DNA-templated transcription"/>
    <property type="evidence" value="ECO:0007669"/>
    <property type="project" value="InterPro"/>
</dbReference>
<gene>
    <name evidence="6" type="ORF">SAMN04488135_1132</name>
</gene>
<name>A0A1M5Z816_9BURK</name>
<dbReference type="GO" id="GO:0000976">
    <property type="term" value="F:transcription cis-regulatory region binding"/>
    <property type="evidence" value="ECO:0007669"/>
    <property type="project" value="TreeGrafter"/>
</dbReference>
<keyword evidence="1" id="KW-0805">Transcription regulation</keyword>
<dbReference type="InterPro" id="IPR001647">
    <property type="entry name" value="HTH_TetR"/>
</dbReference>
<evidence type="ECO:0000256" key="3">
    <source>
        <dbReference type="ARBA" id="ARBA00023163"/>
    </source>
</evidence>
<dbReference type="InterPro" id="IPR036271">
    <property type="entry name" value="Tet_transcr_reg_TetR-rel_C_sf"/>
</dbReference>
<dbReference type="InterPro" id="IPR009057">
    <property type="entry name" value="Homeodomain-like_sf"/>
</dbReference>
<feature type="DNA-binding region" description="H-T-H motif" evidence="4">
    <location>
        <begin position="69"/>
        <end position="88"/>
    </location>
</feature>
<dbReference type="AlphaFoldDB" id="A0A1M5Z816"/>
<dbReference type="SUPFAM" id="SSF46689">
    <property type="entry name" value="Homeodomain-like"/>
    <property type="match status" value="1"/>
</dbReference>
<evidence type="ECO:0000259" key="5">
    <source>
        <dbReference type="PROSITE" id="PS50977"/>
    </source>
</evidence>